<dbReference type="Gene3D" id="3.40.190.10">
    <property type="entry name" value="Periplasmic binding protein-like II"/>
    <property type="match status" value="2"/>
</dbReference>
<keyword evidence="3" id="KW-0732">Signal</keyword>
<evidence type="ECO:0000256" key="6">
    <source>
        <dbReference type="ARBA" id="ARBA00023288"/>
    </source>
</evidence>
<sequence length="302" mass="33433">MRSKYQGINFTGINRRYFLLVTVSTLLSVLFASCSSNKNSSNSQPSGQAVSQSTTQPAKTALLKVGSRNTTTEDVLKYIKKEIAPSQGFDFEIVTIADSVKINDALKGGEIDANFFQHEPFMKQAAKRLNADFVMLNRSYTSITGLYSKRLKIKSVNEVPVGATIAISNDDSNQDRALKFLKHIDLINLKEKSSEYFSVKDVIDHPKKLQIKELDNYAIVRALDDLDLAVTSASFLVQAKVTLEPIILDEVGMANKNYAVGLATVQSKINDPNVQKLNQLVVDPKLKEYISNYLKGTIAPAF</sequence>
<evidence type="ECO:0000256" key="5">
    <source>
        <dbReference type="ARBA" id="ARBA00023139"/>
    </source>
</evidence>
<dbReference type="Pfam" id="PF03180">
    <property type="entry name" value="Lipoprotein_9"/>
    <property type="match status" value="1"/>
</dbReference>
<dbReference type="KEGG" id="ttq:NIES37_65520"/>
<evidence type="ECO:0000256" key="1">
    <source>
        <dbReference type="ARBA" id="ARBA00004635"/>
    </source>
</evidence>
<keyword evidence="5" id="KW-0564">Palmitate</keyword>
<reference evidence="7 8" key="1">
    <citation type="submission" date="2017-06" db="EMBL/GenBank/DDBJ databases">
        <title>Genome sequencing of cyanobaciteial culture collection at National Institute for Environmental Studies (NIES).</title>
        <authorList>
            <person name="Hirose Y."/>
            <person name="Shimura Y."/>
            <person name="Fujisawa T."/>
            <person name="Nakamura Y."/>
            <person name="Kawachi M."/>
        </authorList>
    </citation>
    <scope>NUCLEOTIDE SEQUENCE [LARGE SCALE GENOMIC DNA]</scope>
    <source>
        <strain evidence="7 8">NIES-37</strain>
    </source>
</reference>
<evidence type="ECO:0000313" key="7">
    <source>
        <dbReference type="EMBL" id="BAZ02539.1"/>
    </source>
</evidence>
<dbReference type="Proteomes" id="UP000218785">
    <property type="component" value="Chromosome"/>
</dbReference>
<dbReference type="EMBL" id="AP018248">
    <property type="protein sequence ID" value="BAZ02539.1"/>
    <property type="molecule type" value="Genomic_DNA"/>
</dbReference>
<evidence type="ECO:0000256" key="4">
    <source>
        <dbReference type="ARBA" id="ARBA00023136"/>
    </source>
</evidence>
<keyword evidence="8" id="KW-1185">Reference proteome</keyword>
<protein>
    <submittedName>
        <fullName evidence="7">Putative lipoprotein</fullName>
    </submittedName>
</protein>
<dbReference type="RefSeq" id="WP_096582837.1">
    <property type="nucleotide sequence ID" value="NZ_CAWNJS010000001.1"/>
</dbReference>
<organism evidence="7 8">
    <name type="scientific">Tolypothrix tenuis PCC 7101</name>
    <dbReference type="NCBI Taxonomy" id="231146"/>
    <lineage>
        <taxon>Bacteria</taxon>
        <taxon>Bacillati</taxon>
        <taxon>Cyanobacteriota</taxon>
        <taxon>Cyanophyceae</taxon>
        <taxon>Nostocales</taxon>
        <taxon>Tolypothrichaceae</taxon>
        <taxon>Tolypothrix</taxon>
    </lineage>
</organism>
<comment type="similarity">
    <text evidence="2">Belongs to the NlpA lipoprotein family.</text>
</comment>
<name>A0A1Z4N9Y0_9CYAN</name>
<dbReference type="GO" id="GO:0016020">
    <property type="term" value="C:membrane"/>
    <property type="evidence" value="ECO:0007669"/>
    <property type="project" value="UniProtKB-SubCell"/>
</dbReference>
<evidence type="ECO:0000313" key="8">
    <source>
        <dbReference type="Proteomes" id="UP000218785"/>
    </source>
</evidence>
<dbReference type="PROSITE" id="PS51257">
    <property type="entry name" value="PROKAR_LIPOPROTEIN"/>
    <property type="match status" value="1"/>
</dbReference>
<dbReference type="SUPFAM" id="SSF53850">
    <property type="entry name" value="Periplasmic binding protein-like II"/>
    <property type="match status" value="1"/>
</dbReference>
<dbReference type="PANTHER" id="PTHR30429:SF1">
    <property type="entry name" value="D-METHIONINE-BINDING LIPOPROTEIN METQ-RELATED"/>
    <property type="match status" value="1"/>
</dbReference>
<gene>
    <name evidence="7" type="ORF">NIES37_65520</name>
</gene>
<dbReference type="AlphaFoldDB" id="A0A1Z4N9Y0"/>
<accession>A0A1Z4N9Y0</accession>
<proteinExistence type="inferred from homology"/>
<comment type="subcellular location">
    <subcellularLocation>
        <location evidence="1">Membrane</location>
        <topology evidence="1">Lipid-anchor</topology>
    </subcellularLocation>
</comment>
<evidence type="ECO:0000256" key="3">
    <source>
        <dbReference type="ARBA" id="ARBA00022729"/>
    </source>
</evidence>
<dbReference type="PANTHER" id="PTHR30429">
    <property type="entry name" value="D-METHIONINE-BINDING LIPOPROTEIN METQ"/>
    <property type="match status" value="1"/>
</dbReference>
<evidence type="ECO:0000256" key="2">
    <source>
        <dbReference type="ARBA" id="ARBA00008973"/>
    </source>
</evidence>
<keyword evidence="6 7" id="KW-0449">Lipoprotein</keyword>
<dbReference type="InterPro" id="IPR004872">
    <property type="entry name" value="Lipoprotein_NlpA"/>
</dbReference>
<keyword evidence="4" id="KW-0472">Membrane</keyword>